<dbReference type="EMBL" id="JAIWYP010000013">
    <property type="protein sequence ID" value="KAH3716767.1"/>
    <property type="molecule type" value="Genomic_DNA"/>
</dbReference>
<dbReference type="InterPro" id="IPR050969">
    <property type="entry name" value="Dev_Signal_Modulators"/>
</dbReference>
<protein>
    <submittedName>
        <fullName evidence="8">Uncharacterized protein</fullName>
    </submittedName>
</protein>
<dbReference type="PROSITE" id="PS50026">
    <property type="entry name" value="EGF_3"/>
    <property type="match status" value="1"/>
</dbReference>
<dbReference type="SUPFAM" id="SSF57184">
    <property type="entry name" value="Growth factor receptor domain"/>
    <property type="match status" value="1"/>
</dbReference>
<dbReference type="PANTHER" id="PTHR14949:SF56">
    <property type="entry name" value="EGF-LIKE-DOMAIN, MULTIPLE 7"/>
    <property type="match status" value="1"/>
</dbReference>
<dbReference type="PROSITE" id="PS00022">
    <property type="entry name" value="EGF_1"/>
    <property type="match status" value="1"/>
</dbReference>
<dbReference type="Gene3D" id="2.60.40.10">
    <property type="entry name" value="Immunoglobulins"/>
    <property type="match status" value="1"/>
</dbReference>
<evidence type="ECO:0000259" key="6">
    <source>
        <dbReference type="PROSITE" id="PS50026"/>
    </source>
</evidence>
<dbReference type="InterPro" id="IPR013783">
    <property type="entry name" value="Ig-like_fold"/>
</dbReference>
<feature type="domain" description="Fibronectin type-III" evidence="7">
    <location>
        <begin position="778"/>
        <end position="878"/>
    </location>
</feature>
<keyword evidence="1 5" id="KW-0732">Signal</keyword>
<feature type="region of interest" description="Disordered" evidence="4">
    <location>
        <begin position="872"/>
        <end position="919"/>
    </location>
</feature>
<dbReference type="Proteomes" id="UP000828390">
    <property type="component" value="Unassembled WGS sequence"/>
</dbReference>
<feature type="disulfide bond" evidence="3">
    <location>
        <begin position="87"/>
        <end position="97"/>
    </location>
</feature>
<dbReference type="SUPFAM" id="SSF49265">
    <property type="entry name" value="Fibronectin type III"/>
    <property type="match status" value="1"/>
</dbReference>
<dbReference type="SMART" id="SM00181">
    <property type="entry name" value="EGF"/>
    <property type="match status" value="2"/>
</dbReference>
<accession>A0A9D4C441</accession>
<dbReference type="PROSITE" id="PS50853">
    <property type="entry name" value="FN3"/>
    <property type="match status" value="1"/>
</dbReference>
<evidence type="ECO:0000256" key="3">
    <source>
        <dbReference type="PROSITE-ProRule" id="PRU00076"/>
    </source>
</evidence>
<dbReference type="GO" id="GO:0005102">
    <property type="term" value="F:signaling receptor binding"/>
    <property type="evidence" value="ECO:0007669"/>
    <property type="project" value="TreeGrafter"/>
</dbReference>
<feature type="signal peptide" evidence="5">
    <location>
        <begin position="1"/>
        <end position="22"/>
    </location>
</feature>
<dbReference type="GO" id="GO:0005576">
    <property type="term" value="C:extracellular region"/>
    <property type="evidence" value="ECO:0007669"/>
    <property type="project" value="TreeGrafter"/>
</dbReference>
<evidence type="ECO:0000313" key="8">
    <source>
        <dbReference type="EMBL" id="KAH3716767.1"/>
    </source>
</evidence>
<dbReference type="CDD" id="cd00063">
    <property type="entry name" value="FN3"/>
    <property type="match status" value="1"/>
</dbReference>
<dbReference type="InterPro" id="IPR009030">
    <property type="entry name" value="Growth_fac_rcpt_cys_sf"/>
</dbReference>
<evidence type="ECO:0000256" key="4">
    <source>
        <dbReference type="SAM" id="MobiDB-lite"/>
    </source>
</evidence>
<dbReference type="PANTHER" id="PTHR14949">
    <property type="entry name" value="EGF-LIKE-DOMAIN, MULTIPLE 7, 8"/>
    <property type="match status" value="1"/>
</dbReference>
<evidence type="ECO:0000256" key="5">
    <source>
        <dbReference type="SAM" id="SignalP"/>
    </source>
</evidence>
<dbReference type="InterPro" id="IPR036116">
    <property type="entry name" value="FN3_sf"/>
</dbReference>
<keyword evidence="9" id="KW-1185">Reference proteome</keyword>
<feature type="non-terminal residue" evidence="8">
    <location>
        <position position="919"/>
    </location>
</feature>
<dbReference type="Gene3D" id="2.10.25.10">
    <property type="entry name" value="Laminin"/>
    <property type="match status" value="1"/>
</dbReference>
<keyword evidence="2 3" id="KW-1015">Disulfide bond</keyword>
<dbReference type="InterPro" id="IPR003961">
    <property type="entry name" value="FN3_dom"/>
</dbReference>
<evidence type="ECO:0000259" key="7">
    <source>
        <dbReference type="PROSITE" id="PS50853"/>
    </source>
</evidence>
<name>A0A9D4C441_DREPO</name>
<comment type="caution">
    <text evidence="3">Lacks conserved residue(s) required for the propagation of feature annotation.</text>
</comment>
<evidence type="ECO:0000256" key="2">
    <source>
        <dbReference type="ARBA" id="ARBA00023157"/>
    </source>
</evidence>
<feature type="domain" description="EGF-like" evidence="6">
    <location>
        <begin position="83"/>
        <end position="115"/>
    </location>
</feature>
<reference evidence="8" key="1">
    <citation type="journal article" date="2019" name="bioRxiv">
        <title>The Genome of the Zebra Mussel, Dreissena polymorpha: A Resource for Invasive Species Research.</title>
        <authorList>
            <person name="McCartney M.A."/>
            <person name="Auch B."/>
            <person name="Kono T."/>
            <person name="Mallez S."/>
            <person name="Zhang Y."/>
            <person name="Obille A."/>
            <person name="Becker A."/>
            <person name="Abrahante J.E."/>
            <person name="Garbe J."/>
            <person name="Badalamenti J.P."/>
            <person name="Herman A."/>
            <person name="Mangelson H."/>
            <person name="Liachko I."/>
            <person name="Sullivan S."/>
            <person name="Sone E.D."/>
            <person name="Koren S."/>
            <person name="Silverstein K.A.T."/>
            <person name="Beckman K.B."/>
            <person name="Gohl D.M."/>
        </authorList>
    </citation>
    <scope>NUCLEOTIDE SEQUENCE</scope>
    <source>
        <strain evidence="8">Duluth1</strain>
        <tissue evidence="8">Whole animal</tissue>
    </source>
</reference>
<feature type="chain" id="PRO_5039590125" evidence="5">
    <location>
        <begin position="23"/>
        <end position="919"/>
    </location>
</feature>
<dbReference type="AlphaFoldDB" id="A0A9D4C441"/>
<keyword evidence="3" id="KW-0245">EGF-like domain</keyword>
<dbReference type="InterPro" id="IPR000742">
    <property type="entry name" value="EGF"/>
</dbReference>
<feature type="disulfide bond" evidence="3">
    <location>
        <begin position="105"/>
        <end position="114"/>
    </location>
</feature>
<proteinExistence type="predicted"/>
<sequence>MHGGAVCLLLLVFCVYVTQTGAQNWQGNFETVLVRGERQARYCICWYRWWGCSAWRYYWQPYYYYITKCRAGWRDENGDRNCNKPVCNPPCANGGTCTNPDACSCPSTSTGPYCRTLTCSYQRPCYPGECIDQSMCKCSTGFTSNKTEDGCINFQESENRLRPLIGESNVTIKDIRRADNRVNYMFVLEVSDVNSSIVWSNQKRFNYLQFEMKAIFDGLDNLPKRPVYVHDSKMGIVQNIITANVSKIPRAGGLVRDYGSFKEYPCKEGYNSDNPYEESAKCIINDDQFVTLIEHGDWLTVHFRSISGGFQKLLNIDNKASPYMTKYYSGLSVIKTVEFRFDFDAPKHCSEVDVSTCPSRYSILTIDATYTKGPIQPRWLGWTDIVSGVGEYYMEVFKLGPNRDGRLVETTPINPIFSDTVPHTNGTIQYPQYTPPGPGMYSVLVQVRDNANNSRTARRFVLYDATSSITLNTETAKLYISSAREETGYKWQTPASTGPNVTVTVAWPNYFGNRLHEENQFLAEIEQYPVQFKEIQADGVLYSEKCVNSSLDDNEEPRTRLAIENFHGIVKYEIAFVSTGEVREPTTGWHQIPLKESFSAQRPLVDGDRLRVWVRATDIMGNQRADSTLIKVDGSKPRLQANTSKLELNTVNGPYNYSSKVVFSAFDVESGVDKIGFDIFVGINPNDSATMIKKYSNSTSGKIGTSGDAECRDVDGVCFLSSQTVFLDNCWMLVGKSELDKVYAMINVTAYNQAMLGTSVMINLGPVNKLQGLEKYDGPKNPRIVNNTPTGFRITWDLPEKQSCYGRADIVIILSRKTVTGEDLLQTYYTPGTSNHFDIIGLNPETEYTLGLNIQTPGTPAEQTDFLNTKTATSTADGHDGSNSTAAATTKTWDQTTSTADGHDGSNSTAAATTKTWNQ</sequence>
<comment type="caution">
    <text evidence="8">The sequence shown here is derived from an EMBL/GenBank/DDBJ whole genome shotgun (WGS) entry which is preliminary data.</text>
</comment>
<dbReference type="GO" id="GO:0009986">
    <property type="term" value="C:cell surface"/>
    <property type="evidence" value="ECO:0007669"/>
    <property type="project" value="TreeGrafter"/>
</dbReference>
<evidence type="ECO:0000313" key="9">
    <source>
        <dbReference type="Proteomes" id="UP000828390"/>
    </source>
</evidence>
<gene>
    <name evidence="8" type="ORF">DPMN_059496</name>
</gene>
<evidence type="ECO:0000256" key="1">
    <source>
        <dbReference type="ARBA" id="ARBA00022729"/>
    </source>
</evidence>
<reference evidence="8" key="2">
    <citation type="submission" date="2020-11" db="EMBL/GenBank/DDBJ databases">
        <authorList>
            <person name="McCartney M.A."/>
            <person name="Auch B."/>
            <person name="Kono T."/>
            <person name="Mallez S."/>
            <person name="Becker A."/>
            <person name="Gohl D.M."/>
            <person name="Silverstein K.A.T."/>
            <person name="Koren S."/>
            <person name="Bechman K.B."/>
            <person name="Herman A."/>
            <person name="Abrahante J.E."/>
            <person name="Garbe J."/>
        </authorList>
    </citation>
    <scope>NUCLEOTIDE SEQUENCE</scope>
    <source>
        <strain evidence="8">Duluth1</strain>
        <tissue evidence="8">Whole animal</tissue>
    </source>
</reference>
<organism evidence="8 9">
    <name type="scientific">Dreissena polymorpha</name>
    <name type="common">Zebra mussel</name>
    <name type="synonym">Mytilus polymorpha</name>
    <dbReference type="NCBI Taxonomy" id="45954"/>
    <lineage>
        <taxon>Eukaryota</taxon>
        <taxon>Metazoa</taxon>
        <taxon>Spiralia</taxon>
        <taxon>Lophotrochozoa</taxon>
        <taxon>Mollusca</taxon>
        <taxon>Bivalvia</taxon>
        <taxon>Autobranchia</taxon>
        <taxon>Heteroconchia</taxon>
        <taxon>Euheterodonta</taxon>
        <taxon>Imparidentia</taxon>
        <taxon>Neoheterodontei</taxon>
        <taxon>Myida</taxon>
        <taxon>Dreissenoidea</taxon>
        <taxon>Dreissenidae</taxon>
        <taxon>Dreissena</taxon>
    </lineage>
</organism>